<dbReference type="EMBL" id="DROD01000434">
    <property type="protein sequence ID" value="HHJ52798.1"/>
    <property type="molecule type" value="Genomic_DNA"/>
</dbReference>
<gene>
    <name evidence="2" type="ORF">ENJ89_06345</name>
</gene>
<dbReference type="Proteomes" id="UP000886124">
    <property type="component" value="Unassembled WGS sequence"/>
</dbReference>
<proteinExistence type="predicted"/>
<dbReference type="GO" id="GO:0003725">
    <property type="term" value="F:double-stranded RNA binding"/>
    <property type="evidence" value="ECO:0007669"/>
    <property type="project" value="InterPro"/>
</dbReference>
<reference evidence="2" key="1">
    <citation type="journal article" date="2020" name="mSystems">
        <title>Genome- and Community-Level Interaction Insights into Carbon Utilization and Element Cycling Functions of Hydrothermarchaeota in Hydrothermal Sediment.</title>
        <authorList>
            <person name="Zhou Z."/>
            <person name="Liu Y."/>
            <person name="Xu W."/>
            <person name="Pan J."/>
            <person name="Luo Z.H."/>
            <person name="Li M."/>
        </authorList>
    </citation>
    <scope>NUCLEOTIDE SEQUENCE [LARGE SCALE GENOMIC DNA]</scope>
    <source>
        <strain evidence="2">HyVt-527</strain>
    </source>
</reference>
<organism evidence="2">
    <name type="scientific">Caldithrix abyssi</name>
    <dbReference type="NCBI Taxonomy" id="187145"/>
    <lineage>
        <taxon>Bacteria</taxon>
        <taxon>Pseudomonadati</taxon>
        <taxon>Calditrichota</taxon>
        <taxon>Calditrichia</taxon>
        <taxon>Calditrichales</taxon>
        <taxon>Calditrichaceae</taxon>
        <taxon>Caldithrix</taxon>
    </lineage>
</organism>
<evidence type="ECO:0000259" key="1">
    <source>
        <dbReference type="Pfam" id="PF01300"/>
    </source>
</evidence>
<dbReference type="SUPFAM" id="SSF55821">
    <property type="entry name" value="YrdC/RibB"/>
    <property type="match status" value="1"/>
</dbReference>
<accession>A0A7V5UF04</accession>
<dbReference type="AlphaFoldDB" id="A0A7V5UF04"/>
<dbReference type="Gene3D" id="3.90.870.10">
    <property type="entry name" value="DHBP synthase"/>
    <property type="match status" value="1"/>
</dbReference>
<protein>
    <submittedName>
        <fullName evidence="2">Threonylcarbamoyl-AMP synthase</fullName>
    </submittedName>
</protein>
<evidence type="ECO:0000313" key="2">
    <source>
        <dbReference type="EMBL" id="HHJ52798.1"/>
    </source>
</evidence>
<comment type="caution">
    <text evidence="2">The sequence shown here is derived from an EMBL/GenBank/DDBJ whole genome shotgun (WGS) entry which is preliminary data.</text>
</comment>
<dbReference type="InterPro" id="IPR017945">
    <property type="entry name" value="DHBP_synth_RibB-like_a/b_dom"/>
</dbReference>
<dbReference type="InterPro" id="IPR006070">
    <property type="entry name" value="Sua5-like_dom"/>
</dbReference>
<dbReference type="Pfam" id="PF01300">
    <property type="entry name" value="Sua5_yciO_yrdC"/>
    <property type="match status" value="1"/>
</dbReference>
<feature type="domain" description="YrdC-like" evidence="1">
    <location>
        <begin position="23"/>
        <end position="52"/>
    </location>
</feature>
<sequence>MAVEVMKVYPDHPHQRVIKKAVKIIKSGGLVVYPTDTIYGLGGDLYNKSAIE</sequence>
<name>A0A7V5UF04_CALAY</name>
<feature type="non-terminal residue" evidence="2">
    <location>
        <position position="52"/>
    </location>
</feature>